<name>A0ABV7EDP4_9SPHN</name>
<keyword evidence="2" id="KW-1185">Reference proteome</keyword>
<organism evidence="1 2">
    <name type="scientific">Alteraurantiacibacter lauratis</name>
    <dbReference type="NCBI Taxonomy" id="2054627"/>
    <lineage>
        <taxon>Bacteria</taxon>
        <taxon>Pseudomonadati</taxon>
        <taxon>Pseudomonadota</taxon>
        <taxon>Alphaproteobacteria</taxon>
        <taxon>Sphingomonadales</taxon>
        <taxon>Erythrobacteraceae</taxon>
        <taxon>Alteraurantiacibacter</taxon>
    </lineage>
</organism>
<proteinExistence type="predicted"/>
<comment type="caution">
    <text evidence="1">The sequence shown here is derived from an EMBL/GenBank/DDBJ whole genome shotgun (WGS) entry which is preliminary data.</text>
</comment>
<dbReference type="InterPro" id="IPR036641">
    <property type="entry name" value="HPT_dom_sf"/>
</dbReference>
<accession>A0ABV7EDP4</accession>
<gene>
    <name evidence="1" type="ORF">ACFODK_01380</name>
</gene>
<evidence type="ECO:0000313" key="2">
    <source>
        <dbReference type="Proteomes" id="UP001595378"/>
    </source>
</evidence>
<dbReference type="Proteomes" id="UP001595378">
    <property type="component" value="Unassembled WGS sequence"/>
</dbReference>
<dbReference type="EMBL" id="JBHRSU010000001">
    <property type="protein sequence ID" value="MFC3099540.1"/>
    <property type="molecule type" value="Genomic_DNA"/>
</dbReference>
<protein>
    <submittedName>
        <fullName evidence="1">Hpt domain-containing protein</fullName>
    </submittedName>
</protein>
<reference evidence="2" key="1">
    <citation type="journal article" date="2019" name="Int. J. Syst. Evol. Microbiol.">
        <title>The Global Catalogue of Microorganisms (GCM) 10K type strain sequencing project: providing services to taxonomists for standard genome sequencing and annotation.</title>
        <authorList>
            <consortium name="The Broad Institute Genomics Platform"/>
            <consortium name="The Broad Institute Genome Sequencing Center for Infectious Disease"/>
            <person name="Wu L."/>
            <person name="Ma J."/>
        </authorList>
    </citation>
    <scope>NUCLEOTIDE SEQUENCE [LARGE SCALE GENOMIC DNA]</scope>
    <source>
        <strain evidence="2">KCTC 52606</strain>
    </source>
</reference>
<dbReference type="RefSeq" id="WP_336917244.1">
    <property type="nucleotide sequence ID" value="NZ_JBANRN010000001.1"/>
</dbReference>
<sequence>MNHDKGDFEANLAAAAGNDPALAAELRACFVESLDNQRDLLARARCDGNWEVSALRLRSLGASFHAHGLIALAAEALESAPGDPVVLRKLAAFSQSLKEQA</sequence>
<dbReference type="SUPFAM" id="SSF47226">
    <property type="entry name" value="Histidine-containing phosphotransfer domain, HPT domain"/>
    <property type="match status" value="1"/>
</dbReference>
<evidence type="ECO:0000313" key="1">
    <source>
        <dbReference type="EMBL" id="MFC3099540.1"/>
    </source>
</evidence>